<dbReference type="Pfam" id="PF04397">
    <property type="entry name" value="LytTR"/>
    <property type="match status" value="1"/>
</dbReference>
<gene>
    <name evidence="6" type="ORF">A4V09_19155</name>
</gene>
<dbReference type="Gene3D" id="3.40.50.2300">
    <property type="match status" value="1"/>
</dbReference>
<evidence type="ECO:0000259" key="4">
    <source>
        <dbReference type="PROSITE" id="PS50110"/>
    </source>
</evidence>
<dbReference type="SMART" id="SM00448">
    <property type="entry name" value="REC"/>
    <property type="match status" value="1"/>
</dbReference>
<dbReference type="SMART" id="SM00850">
    <property type="entry name" value="LytTR"/>
    <property type="match status" value="1"/>
</dbReference>
<sequence>MVNICLCDDNTVIMGIYEKCLKKTAEKYDFDIYIKIFNSGEQIIEYFDMVTEGGIDIIFMDIVMDSINGVETSRTLREKGYKGEIIYLTASREFAVDAYDTFPFFYLMKCEYQEKLEEVFLQAVNYKKEKFQEGILCKKGSVIKRIQLDDIQFMEVYGRNIIIHMQKEVFEFTANMEMIEEKLKDKGFLRTSRSFIVNLKYVKNILRNELEMYSGDRVPLTGKNCMAVKRKILRRNPDS</sequence>
<keyword evidence="3" id="KW-0597">Phosphoprotein</keyword>
<dbReference type="EMBL" id="CP015405">
    <property type="protein sequence ID" value="ANU77674.1"/>
    <property type="molecule type" value="Genomic_DNA"/>
</dbReference>
<evidence type="ECO:0000313" key="7">
    <source>
        <dbReference type="Proteomes" id="UP000092574"/>
    </source>
</evidence>
<dbReference type="GO" id="GO:0003677">
    <property type="term" value="F:DNA binding"/>
    <property type="evidence" value="ECO:0007669"/>
    <property type="project" value="UniProtKB-KW"/>
</dbReference>
<keyword evidence="6" id="KW-0238">DNA-binding</keyword>
<dbReference type="PANTHER" id="PTHR37299:SF1">
    <property type="entry name" value="STAGE 0 SPORULATION PROTEIN A HOMOLOG"/>
    <property type="match status" value="1"/>
</dbReference>
<feature type="modified residue" description="4-aspartylphosphate" evidence="3">
    <location>
        <position position="61"/>
    </location>
</feature>
<evidence type="ECO:0000256" key="1">
    <source>
        <dbReference type="ARBA" id="ARBA00018672"/>
    </source>
</evidence>
<comment type="function">
    <text evidence="2">May play the central regulatory role in sporulation. It may be an element of the effector pathway responsible for the activation of sporulation genes in response to nutritional stress. Spo0A may act in concert with spo0H (a sigma factor) to control the expression of some genes that are critical to the sporulation process.</text>
</comment>
<dbReference type="AlphaFoldDB" id="A0A1C7IFI3"/>
<protein>
    <recommendedName>
        <fullName evidence="1">Stage 0 sporulation protein A homolog</fullName>
    </recommendedName>
</protein>
<feature type="domain" description="Response regulatory" evidence="4">
    <location>
        <begin position="3"/>
        <end position="124"/>
    </location>
</feature>
<evidence type="ECO:0000259" key="5">
    <source>
        <dbReference type="PROSITE" id="PS50930"/>
    </source>
</evidence>
<evidence type="ECO:0000256" key="3">
    <source>
        <dbReference type="PROSITE-ProRule" id="PRU00169"/>
    </source>
</evidence>
<dbReference type="OrthoDB" id="9779387at2"/>
<dbReference type="Gene3D" id="2.40.50.1020">
    <property type="entry name" value="LytTr DNA-binding domain"/>
    <property type="match status" value="1"/>
</dbReference>
<dbReference type="PANTHER" id="PTHR37299">
    <property type="entry name" value="TRANSCRIPTIONAL REGULATOR-RELATED"/>
    <property type="match status" value="1"/>
</dbReference>
<dbReference type="Proteomes" id="UP000092574">
    <property type="component" value="Chromosome"/>
</dbReference>
<reference evidence="6" key="1">
    <citation type="submission" date="2017-04" db="EMBL/GenBank/DDBJ databases">
        <title>Complete Genome Sequences of Twelve Strains of a Stable Defined Moderately Diverse Mouse Microbiota 2 (sDMDMm2).</title>
        <authorList>
            <person name="Uchimura Y."/>
            <person name="Wyss M."/>
            <person name="Brugiroux S."/>
            <person name="Limenitakis J.P."/>
            <person name="Stecher B."/>
            <person name="McCoy K.D."/>
            <person name="Macpherson A.J."/>
        </authorList>
    </citation>
    <scope>NUCLEOTIDE SEQUENCE</scope>
    <source>
        <strain evidence="6">YL58</strain>
    </source>
</reference>
<dbReference type="STRING" id="1796616.A4V09_19155"/>
<dbReference type="PROSITE" id="PS50930">
    <property type="entry name" value="HTH_LYTTR"/>
    <property type="match status" value="1"/>
</dbReference>
<proteinExistence type="predicted"/>
<feature type="domain" description="HTH LytTR-type" evidence="5">
    <location>
        <begin position="135"/>
        <end position="234"/>
    </location>
</feature>
<dbReference type="Pfam" id="PF00072">
    <property type="entry name" value="Response_reg"/>
    <property type="match status" value="1"/>
</dbReference>
<dbReference type="PROSITE" id="PS50110">
    <property type="entry name" value="RESPONSE_REGULATORY"/>
    <property type="match status" value="1"/>
</dbReference>
<dbReference type="KEGG" id="byl:A4V09_19155"/>
<keyword evidence="7" id="KW-1185">Reference proteome</keyword>
<evidence type="ECO:0000256" key="2">
    <source>
        <dbReference type="ARBA" id="ARBA00024867"/>
    </source>
</evidence>
<dbReference type="InterPro" id="IPR007492">
    <property type="entry name" value="LytTR_DNA-bd_dom"/>
</dbReference>
<dbReference type="GO" id="GO:0000156">
    <property type="term" value="F:phosphorelay response regulator activity"/>
    <property type="evidence" value="ECO:0007669"/>
    <property type="project" value="InterPro"/>
</dbReference>
<accession>A0A1C7IFI3</accession>
<dbReference type="SUPFAM" id="SSF52172">
    <property type="entry name" value="CheY-like"/>
    <property type="match status" value="1"/>
</dbReference>
<dbReference type="InterPro" id="IPR046947">
    <property type="entry name" value="LytR-like"/>
</dbReference>
<dbReference type="InterPro" id="IPR011006">
    <property type="entry name" value="CheY-like_superfamily"/>
</dbReference>
<evidence type="ECO:0000313" key="6">
    <source>
        <dbReference type="EMBL" id="ANU77674.1"/>
    </source>
</evidence>
<organism evidence="6 7">
    <name type="scientific">Blautia pseudococcoides</name>
    <dbReference type="NCBI Taxonomy" id="1796616"/>
    <lineage>
        <taxon>Bacteria</taxon>
        <taxon>Bacillati</taxon>
        <taxon>Bacillota</taxon>
        <taxon>Clostridia</taxon>
        <taxon>Lachnospirales</taxon>
        <taxon>Lachnospiraceae</taxon>
        <taxon>Blautia</taxon>
    </lineage>
</organism>
<dbReference type="InterPro" id="IPR001789">
    <property type="entry name" value="Sig_transdc_resp-reg_receiver"/>
</dbReference>
<name>A0A1C7IFI3_9FIRM</name>
<dbReference type="RefSeq" id="WP_065543780.1">
    <property type="nucleotide sequence ID" value="NZ_CP015405.2"/>
</dbReference>